<dbReference type="Gene3D" id="1.10.260.40">
    <property type="entry name" value="lambda repressor-like DNA-binding domains"/>
    <property type="match status" value="1"/>
</dbReference>
<accession>A0A6G6XHX4</accession>
<dbReference type="KEGG" id="vg:77925215"/>
<evidence type="ECO:0000313" key="3">
    <source>
        <dbReference type="Proteomes" id="UP000501785"/>
    </source>
</evidence>
<dbReference type="RefSeq" id="YP_010649660.1">
    <property type="nucleotide sequence ID" value="NC_070771.1"/>
</dbReference>
<dbReference type="SUPFAM" id="SSF47413">
    <property type="entry name" value="lambda repressor-like DNA-binding domains"/>
    <property type="match status" value="1"/>
</dbReference>
<organism evidence="2 3">
    <name type="scientific">Arthrobacter phage Shoya</name>
    <dbReference type="NCBI Taxonomy" id="2704035"/>
    <lineage>
        <taxon>Viruses</taxon>
        <taxon>Duplodnaviria</taxon>
        <taxon>Heunggongvirae</taxon>
        <taxon>Uroviricota</taxon>
        <taxon>Caudoviricetes</taxon>
        <taxon>Shoyavirus</taxon>
        <taxon>Shoyavirus shoya</taxon>
    </lineage>
</organism>
<dbReference type="Proteomes" id="UP000501785">
    <property type="component" value="Segment"/>
</dbReference>
<dbReference type="GO" id="GO:0003677">
    <property type="term" value="F:DNA binding"/>
    <property type="evidence" value="ECO:0007669"/>
    <property type="project" value="InterPro"/>
</dbReference>
<name>A0A6G6XHX4_9CAUD</name>
<proteinExistence type="predicted"/>
<dbReference type="InterPro" id="IPR010982">
    <property type="entry name" value="Lambda_DNA-bd_dom_sf"/>
</dbReference>
<dbReference type="Pfam" id="PF13443">
    <property type="entry name" value="HTH_26"/>
    <property type="match status" value="1"/>
</dbReference>
<dbReference type="GeneID" id="77925215"/>
<dbReference type="EMBL" id="MN908684">
    <property type="protein sequence ID" value="QIG57711.1"/>
    <property type="molecule type" value="Genomic_DNA"/>
</dbReference>
<dbReference type="InterPro" id="IPR001387">
    <property type="entry name" value="Cro/C1-type_HTH"/>
</dbReference>
<evidence type="ECO:0000259" key="1">
    <source>
        <dbReference type="Pfam" id="PF13443"/>
    </source>
</evidence>
<sequence>METNPPPVSVVAARNIKSHLVDQGLTKNALAIKAKIPATTFDRKLGRPEQFTLKDLGDIAEALNVTFEHLIKGAA</sequence>
<gene>
    <name evidence="2" type="primary">40</name>
    <name evidence="2" type="ORF">SEA_SHOYA_40</name>
</gene>
<feature type="domain" description="HTH cro/C1-type" evidence="1">
    <location>
        <begin position="15"/>
        <end position="71"/>
    </location>
</feature>
<evidence type="ECO:0000313" key="2">
    <source>
        <dbReference type="EMBL" id="QIG57711.1"/>
    </source>
</evidence>
<protein>
    <submittedName>
        <fullName evidence="2">Helix-turn-helix DNA binding domain protein</fullName>
    </submittedName>
</protein>
<keyword evidence="3" id="KW-1185">Reference proteome</keyword>
<reference evidence="2 3" key="1">
    <citation type="submission" date="2020-01" db="EMBL/GenBank/DDBJ databases">
        <authorList>
            <person name="Burbank J.R."/>
            <person name="Falkowski A.F."/>
            <person name="Granberg A.K."/>
            <person name="Hofbauer A.R."/>
            <person name="Heubel C."/>
            <person name="Larson S.M."/>
            <person name="Streitz R.J."/>
            <person name="Zoubek K.J."/>
            <person name="Bonilla J.A."/>
            <person name="Klyczek K."/>
            <person name="Garlena R.A."/>
            <person name="Russell D.A."/>
            <person name="Pope W.H."/>
            <person name="Jacobs-Sera D."/>
            <person name="Hatfull G.F."/>
        </authorList>
    </citation>
    <scope>NUCLEOTIDE SEQUENCE [LARGE SCALE GENOMIC DNA]</scope>
</reference>